<dbReference type="GO" id="GO:0005886">
    <property type="term" value="C:plasma membrane"/>
    <property type="evidence" value="ECO:0007669"/>
    <property type="project" value="TreeGrafter"/>
</dbReference>
<protein>
    <submittedName>
        <fullName evidence="3">Acyl-CoA synthetase (AMP-forming)/AMP-acid ligase II</fullName>
    </submittedName>
</protein>
<dbReference type="GO" id="GO:0070566">
    <property type="term" value="F:adenylyltransferase activity"/>
    <property type="evidence" value="ECO:0007669"/>
    <property type="project" value="TreeGrafter"/>
</dbReference>
<dbReference type="PANTHER" id="PTHR22754">
    <property type="entry name" value="DISCO-INTERACTING PROTEIN 2 DIP2 -RELATED"/>
    <property type="match status" value="1"/>
</dbReference>
<dbReference type="GO" id="GO:0016874">
    <property type="term" value="F:ligase activity"/>
    <property type="evidence" value="ECO:0007669"/>
    <property type="project" value="UniProtKB-KW"/>
</dbReference>
<dbReference type="EMBL" id="JAATJM010000001">
    <property type="protein sequence ID" value="NJC39835.1"/>
    <property type="molecule type" value="Genomic_DNA"/>
</dbReference>
<dbReference type="Pfam" id="PF00501">
    <property type="entry name" value="AMP-binding"/>
    <property type="match status" value="1"/>
</dbReference>
<comment type="caution">
    <text evidence="3">The sequence shown here is derived from an EMBL/GenBank/DDBJ whole genome shotgun (WGS) entry which is preliminary data.</text>
</comment>
<dbReference type="AlphaFoldDB" id="A0A7X5YJX3"/>
<name>A0A7X5YJX3_9CAUL</name>
<keyword evidence="3" id="KW-0436">Ligase</keyword>
<evidence type="ECO:0000256" key="1">
    <source>
        <dbReference type="ARBA" id="ARBA00006432"/>
    </source>
</evidence>
<dbReference type="Proteomes" id="UP000587415">
    <property type="component" value="Unassembled WGS sequence"/>
</dbReference>
<sequence>MWCAGVLAEELRRRLLERPDHPVVTVCGARASQATGVFSGLDLHEAALERSAVLSRAFSPAHGPLALVMPCGADFVAMLFGAIYAGFTVTALAPPRPGVPAARFAAIVRDCAPVAILCPEDWRGRVETALAGAELAAPVVDLSTVSGLRPRCASDEPAPVGEEPPAILQYTSGSTRAPKAVKLSGANIVANAELANDTWGMDERGVFLSWLPHFHDMGLMGGILYPILAGGRTVLLDPLHMIQRPERWLRLIGEHGVTMSGGPAFAYSHCLEQVTDEQCVGLDLSSWTSAFCGAEPVPAALMNAFRARFGPYGLKPDAVFGSYGLAEYTLMAAGGNPALDADKGAPPAGCGDIEPCRVAPAMRENLRLVDPDTRRGVGEGQAGEIWLRGASVAVGYHNEPAETEATFRAVLADDETSGTWLRTGDIAVRQGDWLYVTGRLKDLLFANGRKVPATDVEWLAGEQDSALNPMAAAALMPDELDTGKAVLLIELKRRARVADEPSAGELIRRAVAGAWGIELNEIRILPSGTLPRTSSGKIRRREVAEAWRAGRLDEVLQ</sequence>
<evidence type="ECO:0000259" key="2">
    <source>
        <dbReference type="Pfam" id="PF00501"/>
    </source>
</evidence>
<comment type="similarity">
    <text evidence="1">Belongs to the ATP-dependent AMP-binding enzyme family.</text>
</comment>
<dbReference type="InterPro" id="IPR042099">
    <property type="entry name" value="ANL_N_sf"/>
</dbReference>
<dbReference type="InterPro" id="IPR045851">
    <property type="entry name" value="AMP-bd_C_sf"/>
</dbReference>
<reference evidence="3 4" key="1">
    <citation type="submission" date="2020-03" db="EMBL/GenBank/DDBJ databases">
        <title>Genomic Encyclopedia of Type Strains, Phase IV (KMG-IV): sequencing the most valuable type-strain genomes for metagenomic binning, comparative biology and taxonomic classification.</title>
        <authorList>
            <person name="Goeker M."/>
        </authorList>
    </citation>
    <scope>NUCLEOTIDE SEQUENCE [LARGE SCALE GENOMIC DNA]</scope>
    <source>
        <strain evidence="3 4">DSM 4736</strain>
    </source>
</reference>
<dbReference type="Gene3D" id="3.40.50.12780">
    <property type="entry name" value="N-terminal domain of ligase-like"/>
    <property type="match status" value="1"/>
</dbReference>
<feature type="domain" description="AMP-dependent synthetase/ligase" evidence="2">
    <location>
        <begin position="18"/>
        <end position="397"/>
    </location>
</feature>
<dbReference type="GO" id="GO:0006633">
    <property type="term" value="P:fatty acid biosynthetic process"/>
    <property type="evidence" value="ECO:0007669"/>
    <property type="project" value="TreeGrafter"/>
</dbReference>
<dbReference type="SUPFAM" id="SSF56801">
    <property type="entry name" value="Acetyl-CoA synthetase-like"/>
    <property type="match status" value="1"/>
</dbReference>
<evidence type="ECO:0000313" key="3">
    <source>
        <dbReference type="EMBL" id="NJC39835.1"/>
    </source>
</evidence>
<evidence type="ECO:0000313" key="4">
    <source>
        <dbReference type="Proteomes" id="UP000587415"/>
    </source>
</evidence>
<organism evidence="3 4">
    <name type="scientific">Brevundimonas alba</name>
    <dbReference type="NCBI Taxonomy" id="74314"/>
    <lineage>
        <taxon>Bacteria</taxon>
        <taxon>Pseudomonadati</taxon>
        <taxon>Pseudomonadota</taxon>
        <taxon>Alphaproteobacteria</taxon>
        <taxon>Caulobacterales</taxon>
        <taxon>Caulobacteraceae</taxon>
        <taxon>Brevundimonas</taxon>
    </lineage>
</organism>
<proteinExistence type="inferred from homology"/>
<dbReference type="Gene3D" id="3.30.300.30">
    <property type="match status" value="1"/>
</dbReference>
<accession>A0A7X5YJX3</accession>
<keyword evidence="4" id="KW-1185">Reference proteome</keyword>
<dbReference type="PANTHER" id="PTHR22754:SF32">
    <property type="entry name" value="DISCO-INTERACTING PROTEIN 2"/>
    <property type="match status" value="1"/>
</dbReference>
<gene>
    <name evidence="3" type="ORF">GGQ87_000093</name>
</gene>
<dbReference type="InterPro" id="IPR000873">
    <property type="entry name" value="AMP-dep_synth/lig_dom"/>
</dbReference>